<dbReference type="PROSITE" id="PS51257">
    <property type="entry name" value="PROKAR_LIPOPROTEIN"/>
    <property type="match status" value="1"/>
</dbReference>
<dbReference type="Gene3D" id="3.40.50.1820">
    <property type="entry name" value="alpha/beta hydrolase"/>
    <property type="match status" value="1"/>
</dbReference>
<sequence>MALMRSARLSRSRYWRSLYMLILLAFLSACSRTPASITPLGQPTFARYQQETTRWVEQHRRFQTLDKALELTWNTPSETLPTGVARKGILLVHGLGDSPGSFTDIIPALTQRGFLVRTVLLPGHGTQPADLMPVSVEDWRRVVAEQAALLHQEVGEVYLGGFSTGGNLVLEYALQHPDIQGLVLFSPAIRSDEPLDFLAPLLASVTDWLRPPRPGQPQQIATRYLRVPTNGFAQFYYSSANVRHLLAKNPYDKPVLMVLAQHDSVLDTAAMLAQFDKAFPNPASRVIWYGNPPAQPVSERVLVRADRLPEWRISQFSHMSVLFSPDNPLYGRTGSLRLCSNGPATPTANDCKKREDVWYSDWSYQEPGKTHIRLTFNPYFDWQNQIMASVLNSEGAITAAP</sequence>
<dbReference type="GO" id="GO:0016787">
    <property type="term" value="F:hydrolase activity"/>
    <property type="evidence" value="ECO:0007669"/>
    <property type="project" value="UniProtKB-KW"/>
</dbReference>
<evidence type="ECO:0000313" key="3">
    <source>
        <dbReference type="Proteomes" id="UP000825886"/>
    </source>
</evidence>
<name>A0ABX9AJJ8_9ENTR</name>
<reference evidence="2 3" key="1">
    <citation type="submission" date="2021-08" db="EMBL/GenBank/DDBJ databases">
        <title>Culture and genomic analysis of Symbiopectobacterium purcellii sp. nov. gen. nov., isolated from the leafhopper Empoasca decipiens.</title>
        <authorList>
            <person name="Nadal-Jimenez P."/>
            <person name="Siozios S."/>
            <person name="Halliday N."/>
            <person name="Camara M."/>
            <person name="Hurst G.D.D."/>
        </authorList>
    </citation>
    <scope>NUCLEOTIDE SEQUENCE [LARGE SCALE GENOMIC DNA]</scope>
    <source>
        <strain evidence="2 3">SyEd1</strain>
    </source>
</reference>
<proteinExistence type="predicted"/>
<dbReference type="InterPro" id="IPR029058">
    <property type="entry name" value="AB_hydrolase_fold"/>
</dbReference>
<keyword evidence="2" id="KW-0378">Hydrolase</keyword>
<gene>
    <name evidence="2" type="ORF">K6K13_18670</name>
</gene>
<dbReference type="PANTHER" id="PTHR43798:SF33">
    <property type="entry name" value="HYDROLASE, PUTATIVE (AFU_ORTHOLOGUE AFUA_2G14860)-RELATED"/>
    <property type="match status" value="1"/>
</dbReference>
<dbReference type="PANTHER" id="PTHR43798">
    <property type="entry name" value="MONOACYLGLYCEROL LIPASE"/>
    <property type="match status" value="1"/>
</dbReference>
<dbReference type="Pfam" id="PF12146">
    <property type="entry name" value="Hydrolase_4"/>
    <property type="match status" value="1"/>
</dbReference>
<evidence type="ECO:0000259" key="1">
    <source>
        <dbReference type="Pfam" id="PF12146"/>
    </source>
</evidence>
<protein>
    <submittedName>
        <fullName evidence="2">Alpha/beta fold hydrolase</fullName>
    </submittedName>
</protein>
<dbReference type="SUPFAM" id="SSF53474">
    <property type="entry name" value="alpha/beta-Hydrolases"/>
    <property type="match status" value="1"/>
</dbReference>
<dbReference type="EMBL" id="CP081864">
    <property type="protein sequence ID" value="QZN95217.1"/>
    <property type="molecule type" value="Genomic_DNA"/>
</dbReference>
<organism evidence="2 3">
    <name type="scientific">Symbiopectobacterium purcellii</name>
    <dbReference type="NCBI Taxonomy" id="2871826"/>
    <lineage>
        <taxon>Bacteria</taxon>
        <taxon>Pseudomonadati</taxon>
        <taxon>Pseudomonadota</taxon>
        <taxon>Gammaproteobacteria</taxon>
        <taxon>Enterobacterales</taxon>
        <taxon>Enterobacteriaceae</taxon>
    </lineage>
</organism>
<evidence type="ECO:0000313" key="2">
    <source>
        <dbReference type="EMBL" id="QZN95217.1"/>
    </source>
</evidence>
<keyword evidence="3" id="KW-1185">Reference proteome</keyword>
<feature type="domain" description="Serine aminopeptidase S33" evidence="1">
    <location>
        <begin position="86"/>
        <end position="212"/>
    </location>
</feature>
<accession>A0ABX9AJJ8</accession>
<dbReference type="InterPro" id="IPR050266">
    <property type="entry name" value="AB_hydrolase_sf"/>
</dbReference>
<dbReference type="Proteomes" id="UP000825886">
    <property type="component" value="Chromosome"/>
</dbReference>
<dbReference type="InterPro" id="IPR022742">
    <property type="entry name" value="Hydrolase_4"/>
</dbReference>